<organism evidence="1 2">
    <name type="scientific">Hymenoscyphus albidus</name>
    <dbReference type="NCBI Taxonomy" id="595503"/>
    <lineage>
        <taxon>Eukaryota</taxon>
        <taxon>Fungi</taxon>
        <taxon>Dikarya</taxon>
        <taxon>Ascomycota</taxon>
        <taxon>Pezizomycotina</taxon>
        <taxon>Leotiomycetes</taxon>
        <taxon>Helotiales</taxon>
        <taxon>Helotiaceae</taxon>
        <taxon>Hymenoscyphus</taxon>
    </lineage>
</organism>
<dbReference type="Proteomes" id="UP000701801">
    <property type="component" value="Unassembled WGS sequence"/>
</dbReference>
<dbReference type="EMBL" id="CAJVRM010000141">
    <property type="protein sequence ID" value="CAG8975521.1"/>
    <property type="molecule type" value="Genomic_DNA"/>
</dbReference>
<name>A0A9N9LMZ6_9HELO</name>
<reference evidence="1" key="1">
    <citation type="submission" date="2021-07" db="EMBL/GenBank/DDBJ databases">
        <authorList>
            <person name="Durling M."/>
        </authorList>
    </citation>
    <scope>NUCLEOTIDE SEQUENCE</scope>
</reference>
<keyword evidence="2" id="KW-1185">Reference proteome</keyword>
<dbReference type="AlphaFoldDB" id="A0A9N9LMZ6"/>
<comment type="caution">
    <text evidence="1">The sequence shown here is derived from an EMBL/GenBank/DDBJ whole genome shotgun (WGS) entry which is preliminary data.</text>
</comment>
<sequence length="101" mass="11203">MNVTSEVKGMLGLDCIPHLATERIDVNMRKRTSIPCQSLRTFGKQHSRTTKLTSTSDLIDAGSKSGLSILIDSRVNKEAKQKVIMYTKAQSRFRASTSNDT</sequence>
<evidence type="ECO:0000313" key="1">
    <source>
        <dbReference type="EMBL" id="CAG8975521.1"/>
    </source>
</evidence>
<gene>
    <name evidence="1" type="ORF">HYALB_00012236</name>
</gene>
<protein>
    <submittedName>
        <fullName evidence="1">Uncharacterized protein</fullName>
    </submittedName>
</protein>
<proteinExistence type="predicted"/>
<evidence type="ECO:0000313" key="2">
    <source>
        <dbReference type="Proteomes" id="UP000701801"/>
    </source>
</evidence>
<accession>A0A9N9LMZ6</accession>